<comment type="caution">
    <text evidence="1">The sequence shown here is derived from an EMBL/GenBank/DDBJ whole genome shotgun (WGS) entry which is preliminary data.</text>
</comment>
<dbReference type="Proteomes" id="UP001152795">
    <property type="component" value="Unassembled WGS sequence"/>
</dbReference>
<evidence type="ECO:0000313" key="1">
    <source>
        <dbReference type="EMBL" id="CAB4030056.1"/>
    </source>
</evidence>
<reference evidence="1" key="1">
    <citation type="submission" date="2020-04" db="EMBL/GenBank/DDBJ databases">
        <authorList>
            <person name="Alioto T."/>
            <person name="Alioto T."/>
            <person name="Gomez Garrido J."/>
        </authorList>
    </citation>
    <scope>NUCLEOTIDE SEQUENCE</scope>
    <source>
        <strain evidence="1">A484AB</strain>
    </source>
</reference>
<dbReference type="AlphaFoldDB" id="A0A6S7JCX6"/>
<organism evidence="1 2">
    <name type="scientific">Paramuricea clavata</name>
    <name type="common">Red gorgonian</name>
    <name type="synonym">Violescent sea-whip</name>
    <dbReference type="NCBI Taxonomy" id="317549"/>
    <lineage>
        <taxon>Eukaryota</taxon>
        <taxon>Metazoa</taxon>
        <taxon>Cnidaria</taxon>
        <taxon>Anthozoa</taxon>
        <taxon>Octocorallia</taxon>
        <taxon>Malacalcyonacea</taxon>
        <taxon>Plexauridae</taxon>
        <taxon>Paramuricea</taxon>
    </lineage>
</organism>
<proteinExistence type="predicted"/>
<protein>
    <submittedName>
        <fullName evidence="1">Uncharacterized protein</fullName>
    </submittedName>
</protein>
<sequence>MATDQIILSCSCLTNSSSKSENKNDQINRLCSRNNLLVACGPQFSWKGSIDELKHFTCDVLKLMGKWKSPGGDVKLFTSSNEELVFKWQGLKRKKIEILKDRNNELLISLKCHAHDETKATDNKILEETIDHMCAAMSLPLPSPTCSECGKHAFYPNELEREANFELVFARLSKLEEKPQNETTTEASL</sequence>
<dbReference type="EMBL" id="CACRXK020016596">
    <property type="protein sequence ID" value="CAB4030056.1"/>
    <property type="molecule type" value="Genomic_DNA"/>
</dbReference>
<keyword evidence="2" id="KW-1185">Reference proteome</keyword>
<gene>
    <name evidence="1" type="ORF">PACLA_8A007311</name>
</gene>
<accession>A0A6S7JCX6</accession>
<feature type="non-terminal residue" evidence="1">
    <location>
        <position position="189"/>
    </location>
</feature>
<name>A0A6S7JCX6_PARCT</name>
<evidence type="ECO:0000313" key="2">
    <source>
        <dbReference type="Proteomes" id="UP001152795"/>
    </source>
</evidence>